<dbReference type="AlphaFoldDB" id="A0A383DRX5"/>
<gene>
    <name evidence="1" type="ORF">METZ01_LOCUS500120</name>
</gene>
<organism evidence="1">
    <name type="scientific">marine metagenome</name>
    <dbReference type="NCBI Taxonomy" id="408172"/>
    <lineage>
        <taxon>unclassified sequences</taxon>
        <taxon>metagenomes</taxon>
        <taxon>ecological metagenomes</taxon>
    </lineage>
</organism>
<dbReference type="EMBL" id="UINC01219685">
    <property type="protein sequence ID" value="SVE47266.1"/>
    <property type="molecule type" value="Genomic_DNA"/>
</dbReference>
<proteinExistence type="predicted"/>
<protein>
    <submittedName>
        <fullName evidence="1">Uncharacterized protein</fullName>
    </submittedName>
</protein>
<accession>A0A383DRX5</accession>
<name>A0A383DRX5_9ZZZZ</name>
<sequence length="50" mass="6009">MSWRKHFTVYDQSNYRGNADSNMGAFNNKYSSWLPEVYTGPPNRLERYMQ</sequence>
<feature type="non-terminal residue" evidence="1">
    <location>
        <position position="50"/>
    </location>
</feature>
<reference evidence="1" key="1">
    <citation type="submission" date="2018-05" db="EMBL/GenBank/DDBJ databases">
        <authorList>
            <person name="Lanie J.A."/>
            <person name="Ng W.-L."/>
            <person name="Kazmierczak K.M."/>
            <person name="Andrzejewski T.M."/>
            <person name="Davidsen T.M."/>
            <person name="Wayne K.J."/>
            <person name="Tettelin H."/>
            <person name="Glass J.I."/>
            <person name="Rusch D."/>
            <person name="Podicherti R."/>
            <person name="Tsui H.-C.T."/>
            <person name="Winkler M.E."/>
        </authorList>
    </citation>
    <scope>NUCLEOTIDE SEQUENCE</scope>
</reference>
<evidence type="ECO:0000313" key="1">
    <source>
        <dbReference type="EMBL" id="SVE47266.1"/>
    </source>
</evidence>